<proteinExistence type="predicted"/>
<evidence type="ECO:0000313" key="2">
    <source>
        <dbReference type="Proteomes" id="UP000887565"/>
    </source>
</evidence>
<name>A0A915KCC5_ROMCU</name>
<evidence type="ECO:0000256" key="1">
    <source>
        <dbReference type="SAM" id="MobiDB-lite"/>
    </source>
</evidence>
<sequence>MLLKNVNDNTINSNNNNEISSDDNFMDSSSSSASSSDFFRDSGAEFYVAFSLTTWGAGGENLGNDEAEIVHTAWAIVDGKTGMVHSTHGSFIKPDDFSKITWENVEKHHICESDVRNAADLGQVILQFDSHVNALIYGRQADGLFNGHQRRRVVLVVDNPLTVRQVLHPEAARKGLRLPDYYWSFLNLKRWDGQNGESEDACNDNEELEEGRGVNGEQSHVIRKKILKK</sequence>
<dbReference type="Proteomes" id="UP000887565">
    <property type="component" value="Unplaced"/>
</dbReference>
<evidence type="ECO:0000313" key="3">
    <source>
        <dbReference type="WBParaSite" id="nRc.2.0.1.t35756-RA"/>
    </source>
</evidence>
<reference evidence="3" key="1">
    <citation type="submission" date="2022-11" db="UniProtKB">
        <authorList>
            <consortium name="WormBaseParasite"/>
        </authorList>
    </citation>
    <scope>IDENTIFICATION</scope>
</reference>
<feature type="compositionally biased region" description="Acidic residues" evidence="1">
    <location>
        <begin position="197"/>
        <end position="209"/>
    </location>
</feature>
<feature type="region of interest" description="Disordered" evidence="1">
    <location>
        <begin position="1"/>
        <end position="26"/>
    </location>
</feature>
<dbReference type="InterPro" id="IPR012337">
    <property type="entry name" value="RNaseH-like_sf"/>
</dbReference>
<feature type="compositionally biased region" description="Low complexity" evidence="1">
    <location>
        <begin position="1"/>
        <end position="19"/>
    </location>
</feature>
<keyword evidence="2" id="KW-1185">Reference proteome</keyword>
<dbReference type="Gene3D" id="3.30.420.10">
    <property type="entry name" value="Ribonuclease H-like superfamily/Ribonuclease H"/>
    <property type="match status" value="1"/>
</dbReference>
<organism evidence="2 3">
    <name type="scientific">Romanomermis culicivorax</name>
    <name type="common">Nematode worm</name>
    <dbReference type="NCBI Taxonomy" id="13658"/>
    <lineage>
        <taxon>Eukaryota</taxon>
        <taxon>Metazoa</taxon>
        <taxon>Ecdysozoa</taxon>
        <taxon>Nematoda</taxon>
        <taxon>Enoplea</taxon>
        <taxon>Dorylaimia</taxon>
        <taxon>Mermithida</taxon>
        <taxon>Mermithoidea</taxon>
        <taxon>Mermithidae</taxon>
        <taxon>Romanomermis</taxon>
    </lineage>
</organism>
<dbReference type="GO" id="GO:0003676">
    <property type="term" value="F:nucleic acid binding"/>
    <property type="evidence" value="ECO:0007669"/>
    <property type="project" value="InterPro"/>
</dbReference>
<dbReference type="AlphaFoldDB" id="A0A915KCC5"/>
<feature type="region of interest" description="Disordered" evidence="1">
    <location>
        <begin position="195"/>
        <end position="216"/>
    </location>
</feature>
<protein>
    <submittedName>
        <fullName evidence="3">Uncharacterized protein</fullName>
    </submittedName>
</protein>
<accession>A0A915KCC5</accession>
<dbReference type="SUPFAM" id="SSF53098">
    <property type="entry name" value="Ribonuclease H-like"/>
    <property type="match status" value="1"/>
</dbReference>
<dbReference type="InterPro" id="IPR036397">
    <property type="entry name" value="RNaseH_sf"/>
</dbReference>
<dbReference type="WBParaSite" id="nRc.2.0.1.t35756-RA">
    <property type="protein sequence ID" value="nRc.2.0.1.t35756-RA"/>
    <property type="gene ID" value="nRc.2.0.1.g35756"/>
</dbReference>